<gene>
    <name evidence="1" type="ORF">GDO78_007791</name>
</gene>
<organism evidence="1 2">
    <name type="scientific">Eleutherodactylus coqui</name>
    <name type="common">Puerto Rican coqui</name>
    <dbReference type="NCBI Taxonomy" id="57060"/>
    <lineage>
        <taxon>Eukaryota</taxon>
        <taxon>Metazoa</taxon>
        <taxon>Chordata</taxon>
        <taxon>Craniata</taxon>
        <taxon>Vertebrata</taxon>
        <taxon>Euteleostomi</taxon>
        <taxon>Amphibia</taxon>
        <taxon>Batrachia</taxon>
        <taxon>Anura</taxon>
        <taxon>Neobatrachia</taxon>
        <taxon>Hyloidea</taxon>
        <taxon>Eleutherodactylidae</taxon>
        <taxon>Eleutherodactylinae</taxon>
        <taxon>Eleutherodactylus</taxon>
        <taxon>Eleutherodactylus</taxon>
    </lineage>
</organism>
<protein>
    <submittedName>
        <fullName evidence="1">Uncharacterized protein</fullName>
    </submittedName>
</protein>
<sequence>MVRCGSVGRNPVQLLEPIITANHSRAGVLRVFKEQSPCWLTVIWNWRENHRTVCSISQQFIQSQYITRHYISQNRTSKGSIQIYCITHRNVLGCFLELGGLAHY</sequence>
<dbReference type="EMBL" id="WNTK01000003">
    <property type="protein sequence ID" value="KAG9488183.1"/>
    <property type="molecule type" value="Genomic_DNA"/>
</dbReference>
<reference evidence="1" key="1">
    <citation type="thesis" date="2020" institute="ProQuest LLC" country="789 East Eisenhower Parkway, Ann Arbor, MI, USA">
        <title>Comparative Genomics and Chromosome Evolution.</title>
        <authorList>
            <person name="Mudd A.B."/>
        </authorList>
    </citation>
    <scope>NUCLEOTIDE SEQUENCE</scope>
    <source>
        <strain evidence="1">HN-11 Male</strain>
        <tissue evidence="1">Kidney and liver</tissue>
    </source>
</reference>
<evidence type="ECO:0000313" key="1">
    <source>
        <dbReference type="EMBL" id="KAG9488183.1"/>
    </source>
</evidence>
<keyword evidence="2" id="KW-1185">Reference proteome</keyword>
<evidence type="ECO:0000313" key="2">
    <source>
        <dbReference type="Proteomes" id="UP000770717"/>
    </source>
</evidence>
<comment type="caution">
    <text evidence="1">The sequence shown here is derived from an EMBL/GenBank/DDBJ whole genome shotgun (WGS) entry which is preliminary data.</text>
</comment>
<dbReference type="Proteomes" id="UP000770717">
    <property type="component" value="Unassembled WGS sequence"/>
</dbReference>
<proteinExistence type="predicted"/>
<name>A0A8J6FHI5_ELECQ</name>
<accession>A0A8J6FHI5</accession>
<dbReference type="AlphaFoldDB" id="A0A8J6FHI5"/>